<evidence type="ECO:0000313" key="2">
    <source>
        <dbReference type="EMBL" id="GEV38263.1"/>
    </source>
</evidence>
<accession>A0A699GNK5</accession>
<comment type="caution">
    <text evidence="2">The sequence shown here is derived from an EMBL/GenBank/DDBJ whole genome shotgun (WGS) entry which is preliminary data.</text>
</comment>
<dbReference type="EMBL" id="BKCJ010021955">
    <property type="protein sequence ID" value="GEV38263.1"/>
    <property type="molecule type" value="Genomic_DNA"/>
</dbReference>
<name>A0A699GNK5_TANCI</name>
<feature type="region of interest" description="Disordered" evidence="1">
    <location>
        <begin position="1"/>
        <end position="21"/>
    </location>
</feature>
<proteinExistence type="predicted"/>
<dbReference type="AlphaFoldDB" id="A0A699GNK5"/>
<reference evidence="2" key="1">
    <citation type="journal article" date="2019" name="Sci. Rep.">
        <title>Draft genome of Tanacetum cinerariifolium, the natural source of mosquito coil.</title>
        <authorList>
            <person name="Yamashiro T."/>
            <person name="Shiraishi A."/>
            <person name="Satake H."/>
            <person name="Nakayama K."/>
        </authorList>
    </citation>
    <scope>NUCLEOTIDE SEQUENCE</scope>
</reference>
<feature type="compositionally biased region" description="Low complexity" evidence="1">
    <location>
        <begin position="1"/>
        <end position="19"/>
    </location>
</feature>
<protein>
    <submittedName>
        <fullName evidence="2">Uncharacterized protein</fullName>
    </submittedName>
</protein>
<organism evidence="2">
    <name type="scientific">Tanacetum cinerariifolium</name>
    <name type="common">Dalmatian daisy</name>
    <name type="synonym">Chrysanthemum cinerariifolium</name>
    <dbReference type="NCBI Taxonomy" id="118510"/>
    <lineage>
        <taxon>Eukaryota</taxon>
        <taxon>Viridiplantae</taxon>
        <taxon>Streptophyta</taxon>
        <taxon>Embryophyta</taxon>
        <taxon>Tracheophyta</taxon>
        <taxon>Spermatophyta</taxon>
        <taxon>Magnoliopsida</taxon>
        <taxon>eudicotyledons</taxon>
        <taxon>Gunneridae</taxon>
        <taxon>Pentapetalae</taxon>
        <taxon>asterids</taxon>
        <taxon>campanulids</taxon>
        <taxon>Asterales</taxon>
        <taxon>Asteraceae</taxon>
        <taxon>Asteroideae</taxon>
        <taxon>Anthemideae</taxon>
        <taxon>Anthemidinae</taxon>
        <taxon>Tanacetum</taxon>
    </lineage>
</organism>
<feature type="non-terminal residue" evidence="2">
    <location>
        <position position="1"/>
    </location>
</feature>
<gene>
    <name evidence="2" type="ORF">Tci_110240</name>
</gene>
<evidence type="ECO:0000256" key="1">
    <source>
        <dbReference type="SAM" id="MobiDB-lite"/>
    </source>
</evidence>
<sequence length="334" mass="37509">QRLIASNIAESSASSAIPEPNDPLYGEFMEFLKNKKGNNPSYASALNEEENEDLHEYHQSPYKEKIIFLEYQDVMRYFDSENDPWILIKEKENPTPYQRIVNKLKSQGRNDLSKEEILEECLKEMKEDLVKNFEYQKSDSLMKASSKDENQFNCLAGESQELEDPEEIPLEDIFEEIKNTVGTSRPRAKQVPVVSCLPGPISIFFMVWNSLYTCNRGKVAVMLTLLVNRAIQTNPPKLLLKSCRSDPRIEAQPVAGTLSSAAGCLDGSSQKTSYGVLIATSQDRQDGIDWTRHEESQWGGAAGSCLVRYFFVDPGVVTPGRHAIPSDAAPYPGN</sequence>